<accession>A0ABW7H2N6</accession>
<dbReference type="PANTHER" id="PTHR43628">
    <property type="entry name" value="ACTIVATOR OF C KINASE PROTEIN 1-RELATED"/>
    <property type="match status" value="1"/>
</dbReference>
<dbReference type="InterPro" id="IPR011990">
    <property type="entry name" value="TPR-like_helical_dom_sf"/>
</dbReference>
<dbReference type="EMBL" id="JBIGIB010000005">
    <property type="protein sequence ID" value="MFG6468481.1"/>
    <property type="molecule type" value="Genomic_DNA"/>
</dbReference>
<keyword evidence="4" id="KW-1185">Reference proteome</keyword>
<reference evidence="3 4" key="1">
    <citation type="submission" date="2024-08" db="EMBL/GenBank/DDBJ databases">
        <authorList>
            <person name="Lu H."/>
        </authorList>
    </citation>
    <scope>NUCLEOTIDE SEQUENCE [LARGE SCALE GENOMIC DNA]</scope>
    <source>
        <strain evidence="3 4">BYS87W</strain>
    </source>
</reference>
<feature type="transmembrane region" description="Helical" evidence="2">
    <location>
        <begin position="229"/>
        <end position="249"/>
    </location>
</feature>
<keyword evidence="2" id="KW-0812">Transmembrane</keyword>
<sequence length="265" mass="28185">MRLNPTTPTAARTATPPRSADSALDEGLLHFHAPEPDHALAVHWFSLAAEAGSAEGLAHLGWCQLEGLALPREPLQARERLEQAAAAGSVTGQFQLGRMLVGGWGGTPDAARGVALYTAAAAQGHADATFNLACCLESGWGCQPDRLAAKALFLRARTLGSPLKAPGLRIRQRELDAVRDLARRLAQPGLLPEVLADRQAEVARAQDLARSPTRRAMRSHQQRARWRRLASLAALAGGLAALLAGLFGWRNQQHLAHDAGPTSTA</sequence>
<dbReference type="InterPro" id="IPR006597">
    <property type="entry name" value="Sel1-like"/>
</dbReference>
<evidence type="ECO:0000256" key="2">
    <source>
        <dbReference type="SAM" id="Phobius"/>
    </source>
</evidence>
<evidence type="ECO:0000313" key="4">
    <source>
        <dbReference type="Proteomes" id="UP001606303"/>
    </source>
</evidence>
<dbReference type="Proteomes" id="UP001606303">
    <property type="component" value="Unassembled WGS sequence"/>
</dbReference>
<dbReference type="SUPFAM" id="SSF81901">
    <property type="entry name" value="HCP-like"/>
    <property type="match status" value="1"/>
</dbReference>
<feature type="region of interest" description="Disordered" evidence="1">
    <location>
        <begin position="1"/>
        <end position="22"/>
    </location>
</feature>
<dbReference type="RefSeq" id="WP_394386675.1">
    <property type="nucleotide sequence ID" value="NZ_JBIGIB010000005.1"/>
</dbReference>
<keyword evidence="2" id="KW-0472">Membrane</keyword>
<dbReference type="InterPro" id="IPR052945">
    <property type="entry name" value="Mitotic_Regulator"/>
</dbReference>
<protein>
    <submittedName>
        <fullName evidence="3">Tetratricopeptide repeat protein</fullName>
    </submittedName>
</protein>
<gene>
    <name evidence="3" type="ORF">ACG01O_17795</name>
</gene>
<organism evidence="3 4">
    <name type="scientific">Pelomonas baiyunensis</name>
    <dbReference type="NCBI Taxonomy" id="3299026"/>
    <lineage>
        <taxon>Bacteria</taxon>
        <taxon>Pseudomonadati</taxon>
        <taxon>Pseudomonadota</taxon>
        <taxon>Betaproteobacteria</taxon>
        <taxon>Burkholderiales</taxon>
        <taxon>Sphaerotilaceae</taxon>
        <taxon>Roseateles</taxon>
    </lineage>
</organism>
<keyword evidence="2" id="KW-1133">Transmembrane helix</keyword>
<evidence type="ECO:0000256" key="1">
    <source>
        <dbReference type="SAM" id="MobiDB-lite"/>
    </source>
</evidence>
<dbReference type="SMART" id="SM00671">
    <property type="entry name" value="SEL1"/>
    <property type="match status" value="4"/>
</dbReference>
<name>A0ABW7H2N6_9BURK</name>
<comment type="caution">
    <text evidence="3">The sequence shown here is derived from an EMBL/GenBank/DDBJ whole genome shotgun (WGS) entry which is preliminary data.</text>
</comment>
<dbReference type="Gene3D" id="1.25.40.10">
    <property type="entry name" value="Tetratricopeptide repeat domain"/>
    <property type="match status" value="1"/>
</dbReference>
<evidence type="ECO:0000313" key="3">
    <source>
        <dbReference type="EMBL" id="MFG6468481.1"/>
    </source>
</evidence>
<feature type="compositionally biased region" description="Low complexity" evidence="1">
    <location>
        <begin position="1"/>
        <end position="18"/>
    </location>
</feature>
<proteinExistence type="predicted"/>
<dbReference type="Pfam" id="PF08238">
    <property type="entry name" value="Sel1"/>
    <property type="match status" value="4"/>
</dbReference>
<dbReference type="PANTHER" id="PTHR43628:SF1">
    <property type="entry name" value="CHITIN SYNTHASE REGULATORY FACTOR 2-RELATED"/>
    <property type="match status" value="1"/>
</dbReference>